<dbReference type="Gene3D" id="3.30.390.80">
    <property type="entry name" value="DNA repair protein Rad52/59/22"/>
    <property type="match status" value="1"/>
</dbReference>
<evidence type="ECO:0000256" key="3">
    <source>
        <dbReference type="ARBA" id="ARBA00023204"/>
    </source>
</evidence>
<dbReference type="Pfam" id="PF04098">
    <property type="entry name" value="Rad52_Rad22"/>
    <property type="match status" value="1"/>
</dbReference>
<keyword evidence="2" id="KW-0227">DNA damage</keyword>
<dbReference type="AlphaFoldDB" id="A0A518H6P5"/>
<feature type="region of interest" description="Disordered" evidence="4">
    <location>
        <begin position="245"/>
        <end position="264"/>
    </location>
</feature>
<dbReference type="InterPro" id="IPR041247">
    <property type="entry name" value="Rad52_fam"/>
</dbReference>
<dbReference type="GO" id="GO:0006302">
    <property type="term" value="P:double-strand break repair"/>
    <property type="evidence" value="ECO:0007669"/>
    <property type="project" value="UniProtKB-ARBA"/>
</dbReference>
<keyword evidence="6" id="KW-1185">Reference proteome</keyword>
<evidence type="ECO:0000313" key="6">
    <source>
        <dbReference type="Proteomes" id="UP000317835"/>
    </source>
</evidence>
<protein>
    <submittedName>
        <fullName evidence="5">Rad52/22 family double-strand break repair protein</fullName>
    </submittedName>
</protein>
<dbReference type="RefSeq" id="WP_145272816.1">
    <property type="nucleotide sequence ID" value="NZ_CP036426.1"/>
</dbReference>
<keyword evidence="3" id="KW-0234">DNA repair</keyword>
<feature type="compositionally biased region" description="Low complexity" evidence="4">
    <location>
        <begin position="143"/>
        <end position="154"/>
    </location>
</feature>
<proteinExistence type="inferred from homology"/>
<dbReference type="EMBL" id="CP036426">
    <property type="protein sequence ID" value="QDV36486.1"/>
    <property type="molecule type" value="Genomic_DNA"/>
</dbReference>
<reference evidence="5 6" key="1">
    <citation type="submission" date="2019-02" db="EMBL/GenBank/DDBJ databases">
        <title>Deep-cultivation of Planctomycetes and their phenomic and genomic characterization uncovers novel biology.</title>
        <authorList>
            <person name="Wiegand S."/>
            <person name="Jogler M."/>
            <person name="Boedeker C."/>
            <person name="Pinto D."/>
            <person name="Vollmers J."/>
            <person name="Rivas-Marin E."/>
            <person name="Kohn T."/>
            <person name="Peeters S.H."/>
            <person name="Heuer A."/>
            <person name="Rast P."/>
            <person name="Oberbeckmann S."/>
            <person name="Bunk B."/>
            <person name="Jeske O."/>
            <person name="Meyerdierks A."/>
            <person name="Storesund J.E."/>
            <person name="Kallscheuer N."/>
            <person name="Luecker S."/>
            <person name="Lage O.M."/>
            <person name="Pohl T."/>
            <person name="Merkel B.J."/>
            <person name="Hornburger P."/>
            <person name="Mueller R.-W."/>
            <person name="Bruemmer F."/>
            <person name="Labrenz M."/>
            <person name="Spormann A.M."/>
            <person name="Op den Camp H."/>
            <person name="Overmann J."/>
            <person name="Amann R."/>
            <person name="Jetten M.S.M."/>
            <person name="Mascher T."/>
            <person name="Medema M.H."/>
            <person name="Devos D.P."/>
            <person name="Kaster A.-K."/>
            <person name="Ovreas L."/>
            <person name="Rohde M."/>
            <person name="Galperin M.Y."/>
            <person name="Jogler C."/>
        </authorList>
    </citation>
    <scope>NUCLEOTIDE SEQUENCE [LARGE SCALE GENOMIC DNA]</scope>
    <source>
        <strain evidence="5 6">ElP</strain>
    </source>
</reference>
<dbReference type="KEGG" id="tpla:ElP_44120"/>
<feature type="region of interest" description="Disordered" evidence="4">
    <location>
        <begin position="131"/>
        <end position="190"/>
    </location>
</feature>
<sequence length="264" mass="29058">MTQYPDIFAALAAPFATHEVKVRQQAGRQLHYITARTAMNRLDSILGPENWWDEFIPSDHSVLCKLTIRLPDGTLLTKADAGGYAGMSDQGDDDKSGYSDAFKRAAVKFGIARYLYRDGVPEFVRERVPAQEVASGEPQPTISSASPVPAPAESPARRDREQPARARNGVQTAPPRESGGHGGGVVGTPPRSGRALFAWVKDQESRHEVGLLQYLNKWGKLQDFPGRMVDWDADQVANAYQEAMRKIQSSQPDRNEALEEALAN</sequence>
<dbReference type="InterPro" id="IPR042525">
    <property type="entry name" value="Rad52_Rad59_Rad22_sf"/>
</dbReference>
<evidence type="ECO:0000313" key="5">
    <source>
        <dbReference type="EMBL" id="QDV36486.1"/>
    </source>
</evidence>
<gene>
    <name evidence="5" type="ORF">ElP_44120</name>
</gene>
<dbReference type="GO" id="GO:0006310">
    <property type="term" value="P:DNA recombination"/>
    <property type="evidence" value="ECO:0007669"/>
    <property type="project" value="UniProtKB-ARBA"/>
</dbReference>
<comment type="similarity">
    <text evidence="1">Belongs to the RAD52 family.</text>
</comment>
<dbReference type="Proteomes" id="UP000317835">
    <property type="component" value="Chromosome"/>
</dbReference>
<evidence type="ECO:0000256" key="4">
    <source>
        <dbReference type="SAM" id="MobiDB-lite"/>
    </source>
</evidence>
<evidence type="ECO:0000256" key="1">
    <source>
        <dbReference type="ARBA" id="ARBA00006638"/>
    </source>
</evidence>
<evidence type="ECO:0000256" key="2">
    <source>
        <dbReference type="ARBA" id="ARBA00022763"/>
    </source>
</evidence>
<name>A0A518H6P5_9BACT</name>
<accession>A0A518H6P5</accession>
<feature type="compositionally biased region" description="Basic and acidic residues" evidence="4">
    <location>
        <begin position="155"/>
        <end position="164"/>
    </location>
</feature>
<organism evidence="5 6">
    <name type="scientific">Tautonia plasticadhaerens</name>
    <dbReference type="NCBI Taxonomy" id="2527974"/>
    <lineage>
        <taxon>Bacteria</taxon>
        <taxon>Pseudomonadati</taxon>
        <taxon>Planctomycetota</taxon>
        <taxon>Planctomycetia</taxon>
        <taxon>Isosphaerales</taxon>
        <taxon>Isosphaeraceae</taxon>
        <taxon>Tautonia</taxon>
    </lineage>
</organism>
<dbReference type="OrthoDB" id="9805874at2"/>